<feature type="transmembrane region" description="Helical" evidence="1">
    <location>
        <begin position="9"/>
        <end position="29"/>
    </location>
</feature>
<comment type="caution">
    <text evidence="2">The sequence shown here is derived from an EMBL/GenBank/DDBJ whole genome shotgun (WGS) entry which is preliminary data.</text>
</comment>
<evidence type="ECO:0000313" key="2">
    <source>
        <dbReference type="EMBL" id="KTF08222.1"/>
    </source>
</evidence>
<organism evidence="2">
    <name type="scientific">marine sediment metagenome</name>
    <dbReference type="NCBI Taxonomy" id="412755"/>
    <lineage>
        <taxon>unclassified sequences</taxon>
        <taxon>metagenomes</taxon>
        <taxon>ecological metagenomes</taxon>
    </lineage>
</organism>
<keyword evidence="1" id="KW-1133">Transmembrane helix</keyword>
<dbReference type="AlphaFoldDB" id="A0A1B6NYQ3"/>
<keyword evidence="1" id="KW-0472">Membrane</keyword>
<protein>
    <submittedName>
        <fullName evidence="2">Uncharacterized protein</fullName>
    </submittedName>
</protein>
<evidence type="ECO:0000256" key="1">
    <source>
        <dbReference type="SAM" id="Phobius"/>
    </source>
</evidence>
<dbReference type="EMBL" id="AYSL01000084">
    <property type="protein sequence ID" value="KTF08222.1"/>
    <property type="molecule type" value="Genomic_DNA"/>
</dbReference>
<sequence>MSKYIGRRVLTSAIIVVIILIAIGTGLITPNPRPY</sequence>
<reference evidence="2" key="1">
    <citation type="submission" date="2013-11" db="EMBL/GenBank/DDBJ databases">
        <title>Microbial diversity, functional groups and degradation webs in Northern and Southern Mediterranean and Red Sea marine crude oil polluted sites.</title>
        <authorList>
            <person name="Daffonchio D."/>
            <person name="Mapelli F."/>
            <person name="Ferrer M."/>
            <person name="Richter M."/>
            <person name="Cherif A."/>
            <person name="Malkawi H.I."/>
            <person name="Yakimov M.M."/>
            <person name="Abdel-Fattah Y.R."/>
            <person name="Blaghen M."/>
            <person name="Golyshin P.N."/>
            <person name="Kalogerakis N."/>
            <person name="Boon N."/>
            <person name="Magagnini M."/>
            <person name="Fava F."/>
        </authorList>
    </citation>
    <scope>NUCLEOTIDE SEQUENCE</scope>
</reference>
<keyword evidence="1" id="KW-0812">Transmembrane</keyword>
<gene>
    <name evidence="2" type="ORF">MGSAQ_000283</name>
</gene>
<accession>A0A1B6NYQ3</accession>
<proteinExistence type="predicted"/>
<name>A0A1B6NYQ3_9ZZZZ</name>